<evidence type="ECO:0000256" key="4">
    <source>
        <dbReference type="PIRSR" id="PIRSR606710-1"/>
    </source>
</evidence>
<dbReference type="InterPro" id="IPR051795">
    <property type="entry name" value="Glycosyl_Hydrlase_43"/>
</dbReference>
<evidence type="ECO:0000256" key="1">
    <source>
        <dbReference type="ARBA" id="ARBA00009865"/>
    </source>
</evidence>
<proteinExistence type="inferred from homology"/>
<evidence type="ECO:0000256" key="2">
    <source>
        <dbReference type="ARBA" id="ARBA00022801"/>
    </source>
</evidence>
<dbReference type="Pfam" id="PF17851">
    <property type="entry name" value="GH43_C2"/>
    <property type="match status" value="1"/>
</dbReference>
<sequence precursor="true">MRKLFIVALCLSAASPRLAAAEQPGGVTRNPVIWADVPDMAILRDGDTYYMSSTTMHMSPGVPIMKSHDLVDWKLVGYAYDTLDDADALNVENGQSAYGAGSWASSLRKHDGVYYVTTFSGTTRKNYVYTTDDIEHGPWKKQSFEPMLHDHSLFFDDGRAYMIYGGGDIRLVELKADLSGVKPGGVDQVIVRDAGAVAGGRRGLPAEGSQMVKHDGRYYLFNITWPRGDMRTQIVHRADQLTGPYEGRVVLHDQGVAQGTIVDTPDGDWYAFIFQDHGAVGRTPWLVPVRWEDGWPVHGVDGKAPRVLDLPADPDGLAGPDGLSGIVASDDFERAAGDRPLPLAWQWNHNPVNELWSLDQRPGWLRLTTGRVDQTLVQTRNTLTQRTFGPACSATVKLDASGLRDGDVAGLGLLQRQYGYVGVQNDGGQLAVVAVAAERYQPSEQARTPIDQPVVYLRAECDFRDREGGPGWVDRGGFAYSLDGQEWKSIGDPLPMAYTLPHFMGYRFALFSLSTNTPGGHADFDDFTISDQLRAGE</sequence>
<reference evidence="9 10" key="1">
    <citation type="submission" date="2019-02" db="EMBL/GenBank/DDBJ databases">
        <title>Deep-cultivation of Planctomycetes and their phenomic and genomic characterization uncovers novel biology.</title>
        <authorList>
            <person name="Wiegand S."/>
            <person name="Jogler M."/>
            <person name="Boedeker C."/>
            <person name="Pinto D."/>
            <person name="Vollmers J."/>
            <person name="Rivas-Marin E."/>
            <person name="Kohn T."/>
            <person name="Peeters S.H."/>
            <person name="Heuer A."/>
            <person name="Rast P."/>
            <person name="Oberbeckmann S."/>
            <person name="Bunk B."/>
            <person name="Jeske O."/>
            <person name="Meyerdierks A."/>
            <person name="Storesund J.E."/>
            <person name="Kallscheuer N."/>
            <person name="Luecker S."/>
            <person name="Lage O.M."/>
            <person name="Pohl T."/>
            <person name="Merkel B.J."/>
            <person name="Hornburger P."/>
            <person name="Mueller R.-W."/>
            <person name="Bruemmer F."/>
            <person name="Labrenz M."/>
            <person name="Spormann A.M."/>
            <person name="Op Den Camp H."/>
            <person name="Overmann J."/>
            <person name="Amann R."/>
            <person name="Jetten M.S.M."/>
            <person name="Mascher T."/>
            <person name="Medema M.H."/>
            <person name="Devos D.P."/>
            <person name="Kaster A.-K."/>
            <person name="Ovreas L."/>
            <person name="Rohde M."/>
            <person name="Galperin M.Y."/>
            <person name="Jogler C."/>
        </authorList>
    </citation>
    <scope>NUCLEOTIDE SEQUENCE [LARGE SCALE GENOMIC DNA]</scope>
    <source>
        <strain evidence="9 10">Pla123a</strain>
    </source>
</reference>
<dbReference type="Proteomes" id="UP000318478">
    <property type="component" value="Unassembled WGS sequence"/>
</dbReference>
<feature type="site" description="Important for catalytic activity, responsible for pKa modulation of the active site Glu and correct orientation of both the proton donor and substrate" evidence="5">
    <location>
        <position position="150"/>
    </location>
</feature>
<dbReference type="EC" id="3.2.1.37" evidence="9"/>
<evidence type="ECO:0000256" key="5">
    <source>
        <dbReference type="PIRSR" id="PIRSR606710-2"/>
    </source>
</evidence>
<dbReference type="SUPFAM" id="SSF49899">
    <property type="entry name" value="Concanavalin A-like lectins/glucanases"/>
    <property type="match status" value="1"/>
</dbReference>
<feature type="active site" description="Proton donor" evidence="4">
    <location>
        <position position="207"/>
    </location>
</feature>
<dbReference type="EMBL" id="SJPO01000003">
    <property type="protein sequence ID" value="TWT77644.1"/>
    <property type="molecule type" value="Genomic_DNA"/>
</dbReference>
<accession>A0A5C5YRP7</accession>
<dbReference type="InterPro" id="IPR006710">
    <property type="entry name" value="Glyco_hydro_43"/>
</dbReference>
<dbReference type="AlphaFoldDB" id="A0A5C5YRP7"/>
<keyword evidence="10" id="KW-1185">Reference proteome</keyword>
<keyword evidence="3 6" id="KW-0326">Glycosidase</keyword>
<feature type="signal peptide" evidence="7">
    <location>
        <begin position="1"/>
        <end position="19"/>
    </location>
</feature>
<dbReference type="Pfam" id="PF04616">
    <property type="entry name" value="Glyco_hydro_43"/>
    <property type="match status" value="1"/>
</dbReference>
<dbReference type="Gene3D" id="2.115.10.20">
    <property type="entry name" value="Glycosyl hydrolase domain, family 43"/>
    <property type="match status" value="1"/>
</dbReference>
<organism evidence="9 10">
    <name type="scientific">Posidoniimonas polymericola</name>
    <dbReference type="NCBI Taxonomy" id="2528002"/>
    <lineage>
        <taxon>Bacteria</taxon>
        <taxon>Pseudomonadati</taxon>
        <taxon>Planctomycetota</taxon>
        <taxon>Planctomycetia</taxon>
        <taxon>Pirellulales</taxon>
        <taxon>Lacipirellulaceae</taxon>
        <taxon>Posidoniimonas</taxon>
    </lineage>
</organism>
<evidence type="ECO:0000256" key="7">
    <source>
        <dbReference type="SAM" id="SignalP"/>
    </source>
</evidence>
<dbReference type="Gene3D" id="2.60.120.200">
    <property type="match status" value="1"/>
</dbReference>
<feature type="domain" description="Beta-xylosidase C-terminal Concanavalin A-like" evidence="8">
    <location>
        <begin position="330"/>
        <end position="529"/>
    </location>
</feature>
<comment type="similarity">
    <text evidence="1 6">Belongs to the glycosyl hydrolase 43 family.</text>
</comment>
<evidence type="ECO:0000259" key="8">
    <source>
        <dbReference type="Pfam" id="PF17851"/>
    </source>
</evidence>
<evidence type="ECO:0000256" key="3">
    <source>
        <dbReference type="ARBA" id="ARBA00023295"/>
    </source>
</evidence>
<dbReference type="GO" id="GO:0005975">
    <property type="term" value="P:carbohydrate metabolic process"/>
    <property type="evidence" value="ECO:0007669"/>
    <property type="project" value="InterPro"/>
</dbReference>
<name>A0A5C5YRP7_9BACT</name>
<dbReference type="GO" id="GO:0009044">
    <property type="term" value="F:xylan 1,4-beta-xylosidase activity"/>
    <property type="evidence" value="ECO:0007669"/>
    <property type="project" value="UniProtKB-EC"/>
</dbReference>
<dbReference type="InterPro" id="IPR041542">
    <property type="entry name" value="GH43_C2"/>
</dbReference>
<evidence type="ECO:0000313" key="9">
    <source>
        <dbReference type="EMBL" id="TWT77644.1"/>
    </source>
</evidence>
<gene>
    <name evidence="9" type="primary">xynB_1</name>
    <name evidence="9" type="ORF">Pla123a_14400</name>
</gene>
<dbReference type="PANTHER" id="PTHR42812:SF12">
    <property type="entry name" value="BETA-XYLOSIDASE-RELATED"/>
    <property type="match status" value="1"/>
</dbReference>
<protein>
    <submittedName>
        <fullName evidence="9">Beta-xylosidase</fullName>
        <ecNumber evidence="9">3.2.1.37</ecNumber>
    </submittedName>
</protein>
<keyword evidence="7" id="KW-0732">Signal</keyword>
<comment type="caution">
    <text evidence="9">The sequence shown here is derived from an EMBL/GenBank/DDBJ whole genome shotgun (WGS) entry which is preliminary data.</text>
</comment>
<dbReference type="InterPro" id="IPR013320">
    <property type="entry name" value="ConA-like_dom_sf"/>
</dbReference>
<keyword evidence="2 6" id="KW-0378">Hydrolase</keyword>
<evidence type="ECO:0000313" key="10">
    <source>
        <dbReference type="Proteomes" id="UP000318478"/>
    </source>
</evidence>
<feature type="chain" id="PRO_5023034391" evidence="7">
    <location>
        <begin position="20"/>
        <end position="537"/>
    </location>
</feature>
<dbReference type="CDD" id="cd09001">
    <property type="entry name" value="GH43_FsAxh1-like"/>
    <property type="match status" value="1"/>
</dbReference>
<evidence type="ECO:0000256" key="6">
    <source>
        <dbReference type="RuleBase" id="RU361187"/>
    </source>
</evidence>
<dbReference type="SUPFAM" id="SSF75005">
    <property type="entry name" value="Arabinanase/levansucrase/invertase"/>
    <property type="match status" value="1"/>
</dbReference>
<dbReference type="PANTHER" id="PTHR42812">
    <property type="entry name" value="BETA-XYLOSIDASE"/>
    <property type="match status" value="1"/>
</dbReference>
<feature type="active site" description="Proton acceptor" evidence="4">
    <location>
        <position position="39"/>
    </location>
</feature>
<dbReference type="InterPro" id="IPR023296">
    <property type="entry name" value="Glyco_hydro_beta-prop_sf"/>
</dbReference>